<sequence length="375" mass="40545">MFAVRALQPQHHRTGSGHKLIPSHGRLTIQTHILLTGGTGYIGGSVLTRLLSHPHSDAFQIVVLVRSPEKAHQFRKMGIKAVIGDLGNSSLLRELAGAVDVVFSCADADNLGSVKAILSGLKDHYERTGVVASLIHTSGTGVLMDDAQGMYASPTIYSDMDVPQLESLPSSQPHREVDLEIVNADKQGFVKTYIVLPGTIYGRASGPLVDLHVQNPRSQQLPRLLEVSLDRGQGGMVGVGKNVWPCVHIDDVADLYFTIFNSILSEGSSKQPGHGRSGFYFAENGEYTMYDLAKAVSSVLYQLGKGKDPKPTTFTEAEMEKYFPSGTSLGTNSRCKGERATGLGWKPEYRTKDLLESVRGEVDDTGEDNSSSSGE</sequence>
<organism evidence="1 2">
    <name type="scientific">Pluteus cervinus</name>
    <dbReference type="NCBI Taxonomy" id="181527"/>
    <lineage>
        <taxon>Eukaryota</taxon>
        <taxon>Fungi</taxon>
        <taxon>Dikarya</taxon>
        <taxon>Basidiomycota</taxon>
        <taxon>Agaricomycotina</taxon>
        <taxon>Agaricomycetes</taxon>
        <taxon>Agaricomycetidae</taxon>
        <taxon>Agaricales</taxon>
        <taxon>Pluteineae</taxon>
        <taxon>Pluteaceae</taxon>
        <taxon>Pluteus</taxon>
    </lineage>
</organism>
<accession>A0ACD3B5P8</accession>
<dbReference type="EMBL" id="ML208280">
    <property type="protein sequence ID" value="TFK72944.1"/>
    <property type="molecule type" value="Genomic_DNA"/>
</dbReference>
<evidence type="ECO:0000313" key="1">
    <source>
        <dbReference type="EMBL" id="TFK72944.1"/>
    </source>
</evidence>
<dbReference type="Proteomes" id="UP000308600">
    <property type="component" value="Unassembled WGS sequence"/>
</dbReference>
<reference evidence="1 2" key="1">
    <citation type="journal article" date="2019" name="Nat. Ecol. Evol.">
        <title>Megaphylogeny resolves global patterns of mushroom evolution.</title>
        <authorList>
            <person name="Varga T."/>
            <person name="Krizsan K."/>
            <person name="Foldi C."/>
            <person name="Dima B."/>
            <person name="Sanchez-Garcia M."/>
            <person name="Sanchez-Ramirez S."/>
            <person name="Szollosi G.J."/>
            <person name="Szarkandi J.G."/>
            <person name="Papp V."/>
            <person name="Albert L."/>
            <person name="Andreopoulos W."/>
            <person name="Angelini C."/>
            <person name="Antonin V."/>
            <person name="Barry K.W."/>
            <person name="Bougher N.L."/>
            <person name="Buchanan P."/>
            <person name="Buyck B."/>
            <person name="Bense V."/>
            <person name="Catcheside P."/>
            <person name="Chovatia M."/>
            <person name="Cooper J."/>
            <person name="Damon W."/>
            <person name="Desjardin D."/>
            <person name="Finy P."/>
            <person name="Geml J."/>
            <person name="Haridas S."/>
            <person name="Hughes K."/>
            <person name="Justo A."/>
            <person name="Karasinski D."/>
            <person name="Kautmanova I."/>
            <person name="Kiss B."/>
            <person name="Kocsube S."/>
            <person name="Kotiranta H."/>
            <person name="LaButti K.M."/>
            <person name="Lechner B.E."/>
            <person name="Liimatainen K."/>
            <person name="Lipzen A."/>
            <person name="Lukacs Z."/>
            <person name="Mihaltcheva S."/>
            <person name="Morgado L.N."/>
            <person name="Niskanen T."/>
            <person name="Noordeloos M.E."/>
            <person name="Ohm R.A."/>
            <person name="Ortiz-Santana B."/>
            <person name="Ovrebo C."/>
            <person name="Racz N."/>
            <person name="Riley R."/>
            <person name="Savchenko A."/>
            <person name="Shiryaev A."/>
            <person name="Soop K."/>
            <person name="Spirin V."/>
            <person name="Szebenyi C."/>
            <person name="Tomsovsky M."/>
            <person name="Tulloss R.E."/>
            <person name="Uehling J."/>
            <person name="Grigoriev I.V."/>
            <person name="Vagvolgyi C."/>
            <person name="Papp T."/>
            <person name="Martin F.M."/>
            <person name="Miettinen O."/>
            <person name="Hibbett D.S."/>
            <person name="Nagy L.G."/>
        </authorList>
    </citation>
    <scope>NUCLEOTIDE SEQUENCE [LARGE SCALE GENOMIC DNA]</scope>
    <source>
        <strain evidence="1 2">NL-1719</strain>
    </source>
</reference>
<keyword evidence="2" id="KW-1185">Reference proteome</keyword>
<protein>
    <submittedName>
        <fullName evidence="1">NAD(P)-binding protein</fullName>
    </submittedName>
</protein>
<gene>
    <name evidence="1" type="ORF">BDN72DRAFT_815362</name>
</gene>
<name>A0ACD3B5P8_9AGAR</name>
<proteinExistence type="predicted"/>
<evidence type="ECO:0000313" key="2">
    <source>
        <dbReference type="Proteomes" id="UP000308600"/>
    </source>
</evidence>